<organism evidence="1 2">
    <name type="scientific">Dialister invisus</name>
    <dbReference type="NCBI Taxonomy" id="218538"/>
    <lineage>
        <taxon>Bacteria</taxon>
        <taxon>Bacillati</taxon>
        <taxon>Bacillota</taxon>
        <taxon>Negativicutes</taxon>
        <taxon>Veillonellales</taxon>
        <taxon>Veillonellaceae</taxon>
        <taxon>Dialister</taxon>
    </lineage>
</organism>
<evidence type="ECO:0000313" key="1">
    <source>
        <dbReference type="EMBL" id="MBF1130233.1"/>
    </source>
</evidence>
<dbReference type="Proteomes" id="UP000757890">
    <property type="component" value="Unassembled WGS sequence"/>
</dbReference>
<gene>
    <name evidence="1" type="ORF">HXL70_09390</name>
</gene>
<proteinExistence type="predicted"/>
<accession>A0A930FS57</accession>
<dbReference type="AlphaFoldDB" id="A0A930FS57"/>
<sequence>MKSYKVIDTKFFNVHFTYPGKDGKYKPEGLFYCAYEDDYENRLVHLAIDSRKGNLLVYECIDKEEAERWLEEWMNEVET</sequence>
<evidence type="ECO:0000313" key="2">
    <source>
        <dbReference type="Proteomes" id="UP000757890"/>
    </source>
</evidence>
<reference evidence="1" key="1">
    <citation type="submission" date="2020-04" db="EMBL/GenBank/DDBJ databases">
        <title>Deep metagenomics examines the oral microbiome during advanced dental caries in children, revealing novel taxa and co-occurrences with host molecules.</title>
        <authorList>
            <person name="Baker J.L."/>
            <person name="Morton J.T."/>
            <person name="Dinis M."/>
            <person name="Alvarez R."/>
            <person name="Tran N.C."/>
            <person name="Knight R."/>
            <person name="Edlund A."/>
        </authorList>
    </citation>
    <scope>NUCLEOTIDE SEQUENCE</scope>
    <source>
        <strain evidence="1">JCVI_32_bin.14</strain>
    </source>
</reference>
<comment type="caution">
    <text evidence="1">The sequence shown here is derived from an EMBL/GenBank/DDBJ whole genome shotgun (WGS) entry which is preliminary data.</text>
</comment>
<dbReference type="EMBL" id="JABZMK010000134">
    <property type="protein sequence ID" value="MBF1130233.1"/>
    <property type="molecule type" value="Genomic_DNA"/>
</dbReference>
<name>A0A930FS57_9FIRM</name>
<protein>
    <submittedName>
        <fullName evidence="1">Uncharacterized protein</fullName>
    </submittedName>
</protein>